<name>L1IEP3_GUITC</name>
<dbReference type="InterPro" id="IPR032675">
    <property type="entry name" value="LRR_dom_sf"/>
</dbReference>
<keyword evidence="1" id="KW-0433">Leucine-rich repeat</keyword>
<evidence type="ECO:0000256" key="1">
    <source>
        <dbReference type="ARBA" id="ARBA00022614"/>
    </source>
</evidence>
<evidence type="ECO:0000256" key="2">
    <source>
        <dbReference type="ARBA" id="ARBA00022737"/>
    </source>
</evidence>
<dbReference type="SUPFAM" id="SSF52058">
    <property type="entry name" value="L domain-like"/>
    <property type="match status" value="1"/>
</dbReference>
<dbReference type="EnsemblProtists" id="EKX34369">
    <property type="protein sequence ID" value="EKX34369"/>
    <property type="gene ID" value="GUITHDRAFT_166232"/>
</dbReference>
<dbReference type="InterPro" id="IPR050836">
    <property type="entry name" value="SDS22/Internalin_LRR"/>
</dbReference>
<reference evidence="4" key="3">
    <citation type="submission" date="2016-03" db="UniProtKB">
        <authorList>
            <consortium name="EnsemblProtists"/>
        </authorList>
    </citation>
    <scope>IDENTIFICATION</scope>
</reference>
<keyword evidence="2" id="KW-0677">Repeat</keyword>
<dbReference type="OrthoDB" id="271226at2759"/>
<dbReference type="PANTHER" id="PTHR46652">
    <property type="entry name" value="LEUCINE-RICH REPEAT AND IQ DOMAIN-CONTAINING PROTEIN 1-RELATED"/>
    <property type="match status" value="1"/>
</dbReference>
<proteinExistence type="predicted"/>
<dbReference type="KEGG" id="gtt:GUITHDRAFT_166232"/>
<evidence type="ECO:0000313" key="4">
    <source>
        <dbReference type="EnsemblProtists" id="EKX34369"/>
    </source>
</evidence>
<keyword evidence="5" id="KW-1185">Reference proteome</keyword>
<evidence type="ECO:0000313" key="3">
    <source>
        <dbReference type="EMBL" id="EKX34369.1"/>
    </source>
</evidence>
<dbReference type="AlphaFoldDB" id="L1IEP3"/>
<dbReference type="SMART" id="SM00365">
    <property type="entry name" value="LRR_SD22"/>
    <property type="match status" value="4"/>
</dbReference>
<dbReference type="PROSITE" id="PS51450">
    <property type="entry name" value="LRR"/>
    <property type="match status" value="2"/>
</dbReference>
<dbReference type="PANTHER" id="PTHR46652:SF8">
    <property type="entry name" value="LEUCINE RICH REPEAT CONTAINING 23"/>
    <property type="match status" value="1"/>
</dbReference>
<evidence type="ECO:0008006" key="6">
    <source>
        <dbReference type="Google" id="ProtNLM"/>
    </source>
</evidence>
<dbReference type="OMA" id="LHWINGR"/>
<dbReference type="STRING" id="905079.L1IEP3"/>
<dbReference type="GeneID" id="17291132"/>
<protein>
    <recommendedName>
        <fullName evidence="6">Protein phosphatase 1 regulatory subunit 7</fullName>
    </recommendedName>
</protein>
<dbReference type="InterPro" id="IPR001611">
    <property type="entry name" value="Leu-rich_rpt"/>
</dbReference>
<dbReference type="eggNOG" id="KOG0531">
    <property type="taxonomic scope" value="Eukaryota"/>
</dbReference>
<dbReference type="EMBL" id="JH993111">
    <property type="protein sequence ID" value="EKX34369.1"/>
    <property type="molecule type" value="Genomic_DNA"/>
</dbReference>
<gene>
    <name evidence="3" type="ORF">GUITHDRAFT_166232</name>
</gene>
<dbReference type="HOGENOM" id="CLU_056804_1_1_1"/>
<dbReference type="PaxDb" id="55529-EKX34369"/>
<dbReference type="Gene3D" id="3.80.10.10">
    <property type="entry name" value="Ribonuclease Inhibitor"/>
    <property type="match status" value="3"/>
</dbReference>
<reference evidence="3 5" key="1">
    <citation type="journal article" date="2012" name="Nature">
        <title>Algal genomes reveal evolutionary mosaicism and the fate of nucleomorphs.</title>
        <authorList>
            <consortium name="DOE Joint Genome Institute"/>
            <person name="Curtis B.A."/>
            <person name="Tanifuji G."/>
            <person name="Burki F."/>
            <person name="Gruber A."/>
            <person name="Irimia M."/>
            <person name="Maruyama S."/>
            <person name="Arias M.C."/>
            <person name="Ball S.G."/>
            <person name="Gile G.H."/>
            <person name="Hirakawa Y."/>
            <person name="Hopkins J.F."/>
            <person name="Kuo A."/>
            <person name="Rensing S.A."/>
            <person name="Schmutz J."/>
            <person name="Symeonidi A."/>
            <person name="Elias M."/>
            <person name="Eveleigh R.J."/>
            <person name="Herman E.K."/>
            <person name="Klute M.J."/>
            <person name="Nakayama T."/>
            <person name="Obornik M."/>
            <person name="Reyes-Prieto A."/>
            <person name="Armbrust E.V."/>
            <person name="Aves S.J."/>
            <person name="Beiko R.G."/>
            <person name="Coutinho P."/>
            <person name="Dacks J.B."/>
            <person name="Durnford D.G."/>
            <person name="Fast N.M."/>
            <person name="Green B.R."/>
            <person name="Grisdale C.J."/>
            <person name="Hempel F."/>
            <person name="Henrissat B."/>
            <person name="Hoppner M.P."/>
            <person name="Ishida K."/>
            <person name="Kim E."/>
            <person name="Koreny L."/>
            <person name="Kroth P.G."/>
            <person name="Liu Y."/>
            <person name="Malik S.B."/>
            <person name="Maier U.G."/>
            <person name="McRose D."/>
            <person name="Mock T."/>
            <person name="Neilson J.A."/>
            <person name="Onodera N.T."/>
            <person name="Poole A.M."/>
            <person name="Pritham E.J."/>
            <person name="Richards T.A."/>
            <person name="Rocap G."/>
            <person name="Roy S.W."/>
            <person name="Sarai C."/>
            <person name="Schaack S."/>
            <person name="Shirato S."/>
            <person name="Slamovits C.H."/>
            <person name="Spencer D.F."/>
            <person name="Suzuki S."/>
            <person name="Worden A.Z."/>
            <person name="Zauner S."/>
            <person name="Barry K."/>
            <person name="Bell C."/>
            <person name="Bharti A.K."/>
            <person name="Crow J.A."/>
            <person name="Grimwood J."/>
            <person name="Kramer R."/>
            <person name="Lindquist E."/>
            <person name="Lucas S."/>
            <person name="Salamov A."/>
            <person name="McFadden G.I."/>
            <person name="Lane C.E."/>
            <person name="Keeling P.J."/>
            <person name="Gray M.W."/>
            <person name="Grigoriev I.V."/>
            <person name="Archibald J.M."/>
        </authorList>
    </citation>
    <scope>NUCLEOTIDE SEQUENCE</scope>
    <source>
        <strain evidence="3 5">CCMP2712</strain>
    </source>
</reference>
<feature type="non-terminal residue" evidence="3">
    <location>
        <position position="281"/>
    </location>
</feature>
<sequence>MAEEEEEEAAQELTEELISDSLSGIESTIDGKSVAFTTLNLEGKKIGDVSSIALLEHVRYAHLSRNLIKDLSPLSNLRYLLSLKLDNNRLETVDLGLMSFLQFADFSNNIIGSWHGVEAPLLRYLDLSFNRIHTVTGLEKNSQLQNLFLHGNELESCQGVAYPNIKEITLHKNKITSLQGLSALLNVKKLDLSENNLVELQGLPDGELVSLHLRQNQISDLSAVTAIQATGLRELNLEENPVADNLDRISVLRALSSLTSLNGVPITSEEQNLASQPPPEE</sequence>
<accession>L1IEP3</accession>
<evidence type="ECO:0000313" key="5">
    <source>
        <dbReference type="Proteomes" id="UP000011087"/>
    </source>
</evidence>
<organism evidence="3">
    <name type="scientific">Guillardia theta (strain CCMP2712)</name>
    <name type="common">Cryptophyte</name>
    <dbReference type="NCBI Taxonomy" id="905079"/>
    <lineage>
        <taxon>Eukaryota</taxon>
        <taxon>Cryptophyceae</taxon>
        <taxon>Pyrenomonadales</taxon>
        <taxon>Geminigeraceae</taxon>
        <taxon>Guillardia</taxon>
    </lineage>
</organism>
<dbReference type="Proteomes" id="UP000011087">
    <property type="component" value="Unassembled WGS sequence"/>
</dbReference>
<dbReference type="RefSeq" id="XP_005821349.1">
    <property type="nucleotide sequence ID" value="XM_005821292.1"/>
</dbReference>
<reference evidence="5" key="2">
    <citation type="submission" date="2012-11" db="EMBL/GenBank/DDBJ databases">
        <authorList>
            <person name="Kuo A."/>
            <person name="Curtis B.A."/>
            <person name="Tanifuji G."/>
            <person name="Burki F."/>
            <person name="Gruber A."/>
            <person name="Irimia M."/>
            <person name="Maruyama S."/>
            <person name="Arias M.C."/>
            <person name="Ball S.G."/>
            <person name="Gile G.H."/>
            <person name="Hirakawa Y."/>
            <person name="Hopkins J.F."/>
            <person name="Rensing S.A."/>
            <person name="Schmutz J."/>
            <person name="Symeonidi A."/>
            <person name="Elias M."/>
            <person name="Eveleigh R.J."/>
            <person name="Herman E.K."/>
            <person name="Klute M.J."/>
            <person name="Nakayama T."/>
            <person name="Obornik M."/>
            <person name="Reyes-Prieto A."/>
            <person name="Armbrust E.V."/>
            <person name="Aves S.J."/>
            <person name="Beiko R.G."/>
            <person name="Coutinho P."/>
            <person name="Dacks J.B."/>
            <person name="Durnford D.G."/>
            <person name="Fast N.M."/>
            <person name="Green B.R."/>
            <person name="Grisdale C."/>
            <person name="Hempe F."/>
            <person name="Henrissat B."/>
            <person name="Hoppner M.P."/>
            <person name="Ishida K.-I."/>
            <person name="Kim E."/>
            <person name="Koreny L."/>
            <person name="Kroth P.G."/>
            <person name="Liu Y."/>
            <person name="Malik S.-B."/>
            <person name="Maier U.G."/>
            <person name="McRose D."/>
            <person name="Mock T."/>
            <person name="Neilson J.A."/>
            <person name="Onodera N.T."/>
            <person name="Poole A.M."/>
            <person name="Pritham E.J."/>
            <person name="Richards T.A."/>
            <person name="Rocap G."/>
            <person name="Roy S.W."/>
            <person name="Sarai C."/>
            <person name="Schaack S."/>
            <person name="Shirato S."/>
            <person name="Slamovits C.H."/>
            <person name="Spencer D.F."/>
            <person name="Suzuki S."/>
            <person name="Worden A.Z."/>
            <person name="Zauner S."/>
            <person name="Barry K."/>
            <person name="Bell C."/>
            <person name="Bharti A.K."/>
            <person name="Crow J.A."/>
            <person name="Grimwood J."/>
            <person name="Kramer R."/>
            <person name="Lindquist E."/>
            <person name="Lucas S."/>
            <person name="Salamov A."/>
            <person name="McFadden G.I."/>
            <person name="Lane C.E."/>
            <person name="Keeling P.J."/>
            <person name="Gray M.W."/>
            <person name="Grigoriev I.V."/>
            <person name="Archibald J.M."/>
        </authorList>
    </citation>
    <scope>NUCLEOTIDE SEQUENCE</scope>
    <source>
        <strain evidence="5">CCMP2712</strain>
    </source>
</reference>